<evidence type="ECO:0000256" key="5">
    <source>
        <dbReference type="ARBA" id="ARBA00022737"/>
    </source>
</evidence>
<reference evidence="10 11" key="1">
    <citation type="journal article" date="2019" name="Sci. Rep.">
        <title>Comparative genomics of chytrid fungi reveal insights into the obligate biotrophic and pathogenic lifestyle of Synchytrium endobioticum.</title>
        <authorList>
            <person name="van de Vossenberg B.T.L.H."/>
            <person name="Warris S."/>
            <person name="Nguyen H.D.T."/>
            <person name="van Gent-Pelzer M.P.E."/>
            <person name="Joly D.L."/>
            <person name="van de Geest H.C."/>
            <person name="Bonants P.J.M."/>
            <person name="Smith D.S."/>
            <person name="Levesque C.A."/>
            <person name="van der Lee T.A.J."/>
        </authorList>
    </citation>
    <scope>NUCLEOTIDE SEQUENCE [LARGE SCALE GENOMIC DNA]</scope>
    <source>
        <strain evidence="10 11">CBS 675.73</strain>
    </source>
</reference>
<keyword evidence="4" id="KW-0732">Signal</keyword>
<dbReference type="Pfam" id="PF23598">
    <property type="entry name" value="LRR_14"/>
    <property type="match status" value="1"/>
</dbReference>
<accession>A0A507CT83</accession>
<dbReference type="GO" id="GO:0051707">
    <property type="term" value="P:response to other organism"/>
    <property type="evidence" value="ECO:0007669"/>
    <property type="project" value="UniProtKB-ARBA"/>
</dbReference>
<evidence type="ECO:0000256" key="2">
    <source>
        <dbReference type="ARBA" id="ARBA00022614"/>
    </source>
</evidence>
<dbReference type="FunFam" id="3.80.10.10:FF:000453">
    <property type="entry name" value="Leucine-rich receptor-like protein kinase family protein"/>
    <property type="match status" value="1"/>
</dbReference>
<dbReference type="GO" id="GO:0009791">
    <property type="term" value="P:post-embryonic development"/>
    <property type="evidence" value="ECO:0007669"/>
    <property type="project" value="UniProtKB-ARBA"/>
</dbReference>
<comment type="caution">
    <text evidence="10">The sequence shown here is derived from an EMBL/GenBank/DDBJ whole genome shotgun (WGS) entry which is preliminary data.</text>
</comment>
<evidence type="ECO:0000259" key="9">
    <source>
        <dbReference type="Pfam" id="PF23598"/>
    </source>
</evidence>
<proteinExistence type="predicted"/>
<evidence type="ECO:0000256" key="1">
    <source>
        <dbReference type="ARBA" id="ARBA00004167"/>
    </source>
</evidence>
<dbReference type="Pfam" id="PF13855">
    <property type="entry name" value="LRR_8"/>
    <property type="match status" value="1"/>
</dbReference>
<feature type="domain" description="Disease resistance R13L4/SHOC-2-like LRR" evidence="9">
    <location>
        <begin position="7"/>
        <end position="116"/>
    </location>
</feature>
<evidence type="ECO:0000313" key="11">
    <source>
        <dbReference type="Proteomes" id="UP000320333"/>
    </source>
</evidence>
<dbReference type="PANTHER" id="PTHR48064">
    <property type="entry name" value="OS01G0750400 PROTEIN"/>
    <property type="match status" value="1"/>
</dbReference>
<dbReference type="GO" id="GO:0006952">
    <property type="term" value="P:defense response"/>
    <property type="evidence" value="ECO:0007669"/>
    <property type="project" value="UniProtKB-ARBA"/>
</dbReference>
<keyword evidence="2" id="KW-0433">Leucine-rich repeat</keyword>
<organism evidence="10 11">
    <name type="scientific">Chytriomyces confervae</name>
    <dbReference type="NCBI Taxonomy" id="246404"/>
    <lineage>
        <taxon>Eukaryota</taxon>
        <taxon>Fungi</taxon>
        <taxon>Fungi incertae sedis</taxon>
        <taxon>Chytridiomycota</taxon>
        <taxon>Chytridiomycota incertae sedis</taxon>
        <taxon>Chytridiomycetes</taxon>
        <taxon>Chytridiales</taxon>
        <taxon>Chytriomycetaceae</taxon>
        <taxon>Chytriomyces</taxon>
    </lineage>
</organism>
<dbReference type="FunFam" id="3.80.10.10:FF:000383">
    <property type="entry name" value="Leucine-rich repeat receptor protein kinase EMS1"/>
    <property type="match status" value="1"/>
</dbReference>
<keyword evidence="8" id="KW-0325">Glycoprotein</keyword>
<dbReference type="SMART" id="SM00369">
    <property type="entry name" value="LRR_TYP"/>
    <property type="match status" value="4"/>
</dbReference>
<dbReference type="OrthoDB" id="676979at2759"/>
<sequence length="550" mass="61541">LSGSVPNHISSFTNLLYLNLQENNFNGPLPTEIGELSKLWELNLGSNQISGAIPSSISGLVSLKTLHLCRNSLVGSIPDSITSLGNLTRLVLEHNNLSGQLPTEIGRLTSLLWLHLSHNRLCGGIPDSVRSLERLRTLDLSHNQLSGEIPPGICMLSRLIRLQLNNNCLGGPIHPDIGALTKLELLDLSGNHLEGDLPDCFRTWSANKAMIPLRWERALDELNFYRKLLQMDPLTTMDAFELSSEIAVDEPALCLGSVTRSASFEAMPPEILDRIVQFVDSDSILPLCHALPYYKYISTAMVNFAHRFPEEKYTPSKLWPDMHLPIHQSYMSEATDFPIQHLHAVGTYARIISKNSGNVHVPCSQHVLNYLGALPDVLSLCPGDSNYRSSVWVDFLRGLADSNKQIRSCEVDGDSGVSDNEYDEVAEQMMRLQIQSLIFRDDFFPPIAILDALPFIKGLSYFATDVPGDCDENDFLSRCVDLKEIEFLRLLGEEPVGQADYILQLIEGSRIQKVWCEKPSPKRYKKESKALQIITSVSRAWLAQGKQWCY</sequence>
<feature type="non-terminal residue" evidence="10">
    <location>
        <position position="1"/>
    </location>
</feature>
<keyword evidence="7" id="KW-0472">Membrane</keyword>
<gene>
    <name evidence="10" type="ORF">CcCBS67573_g10518</name>
</gene>
<evidence type="ECO:0000313" key="10">
    <source>
        <dbReference type="EMBL" id="TPX42346.1"/>
    </source>
</evidence>
<dbReference type="PANTHER" id="PTHR48064:SF6">
    <property type="entry name" value="RECEPTOR-LIKE PROTEIN KINASE 2"/>
    <property type="match status" value="1"/>
</dbReference>
<evidence type="ECO:0000256" key="4">
    <source>
        <dbReference type="ARBA" id="ARBA00022729"/>
    </source>
</evidence>
<keyword evidence="11" id="KW-1185">Reference proteome</keyword>
<dbReference type="AlphaFoldDB" id="A0A507CT83"/>
<evidence type="ECO:0000256" key="6">
    <source>
        <dbReference type="ARBA" id="ARBA00022989"/>
    </source>
</evidence>
<dbReference type="InterPro" id="IPR032675">
    <property type="entry name" value="LRR_dom_sf"/>
</dbReference>
<dbReference type="Gene3D" id="3.80.10.10">
    <property type="entry name" value="Ribonuclease Inhibitor"/>
    <property type="match status" value="2"/>
</dbReference>
<keyword evidence="3" id="KW-0812">Transmembrane</keyword>
<dbReference type="STRING" id="246404.A0A507CT83"/>
<protein>
    <recommendedName>
        <fullName evidence="9">Disease resistance R13L4/SHOC-2-like LRR domain-containing protein</fullName>
    </recommendedName>
</protein>
<evidence type="ECO:0000256" key="7">
    <source>
        <dbReference type="ARBA" id="ARBA00023136"/>
    </source>
</evidence>
<dbReference type="PROSITE" id="PS51450">
    <property type="entry name" value="LRR"/>
    <property type="match status" value="1"/>
</dbReference>
<dbReference type="GO" id="GO:0016020">
    <property type="term" value="C:membrane"/>
    <property type="evidence" value="ECO:0007669"/>
    <property type="project" value="UniProtKB-SubCell"/>
</dbReference>
<evidence type="ECO:0000256" key="3">
    <source>
        <dbReference type="ARBA" id="ARBA00022692"/>
    </source>
</evidence>
<dbReference type="Proteomes" id="UP000320333">
    <property type="component" value="Unassembled WGS sequence"/>
</dbReference>
<dbReference type="InterPro" id="IPR055414">
    <property type="entry name" value="LRR_R13L4/SHOC2-like"/>
</dbReference>
<evidence type="ECO:0000256" key="8">
    <source>
        <dbReference type="ARBA" id="ARBA00023180"/>
    </source>
</evidence>
<dbReference type="PRINTS" id="PR00019">
    <property type="entry name" value="LEURICHRPT"/>
</dbReference>
<keyword evidence="6" id="KW-1133">Transmembrane helix</keyword>
<dbReference type="EMBL" id="QEAP01001646">
    <property type="protein sequence ID" value="TPX42346.1"/>
    <property type="molecule type" value="Genomic_DNA"/>
</dbReference>
<keyword evidence="5" id="KW-0677">Repeat</keyword>
<dbReference type="InterPro" id="IPR003591">
    <property type="entry name" value="Leu-rich_rpt_typical-subtyp"/>
</dbReference>
<dbReference type="InterPro" id="IPR001611">
    <property type="entry name" value="Leu-rich_rpt"/>
</dbReference>
<comment type="subcellular location">
    <subcellularLocation>
        <location evidence="1">Membrane</location>
        <topology evidence="1">Single-pass membrane protein</topology>
    </subcellularLocation>
</comment>
<dbReference type="SUPFAM" id="SSF52058">
    <property type="entry name" value="L domain-like"/>
    <property type="match status" value="1"/>
</dbReference>
<dbReference type="InterPro" id="IPR053038">
    <property type="entry name" value="RLP_Defense"/>
</dbReference>
<name>A0A507CT83_9FUNG</name>